<protein>
    <submittedName>
        <fullName evidence="1">ABC transporter substrate-binding protein</fullName>
    </submittedName>
</protein>
<evidence type="ECO:0000313" key="2">
    <source>
        <dbReference type="Proteomes" id="UP000245081"/>
    </source>
</evidence>
<comment type="caution">
    <text evidence="1">The sequence shown here is derived from an EMBL/GenBank/DDBJ whole genome shotgun (WGS) entry which is preliminary data.</text>
</comment>
<organism evidence="1 2">
    <name type="scientific">Novimethylophilus kurashikiensis</name>
    <dbReference type="NCBI Taxonomy" id="1825523"/>
    <lineage>
        <taxon>Bacteria</taxon>
        <taxon>Pseudomonadati</taxon>
        <taxon>Pseudomonadota</taxon>
        <taxon>Betaproteobacteria</taxon>
        <taxon>Nitrosomonadales</taxon>
        <taxon>Methylophilaceae</taxon>
        <taxon>Novimethylophilus</taxon>
    </lineage>
</organism>
<sequence>MATMQHLILQCAYIGAPIQIQEAVDGSGIHAWVYSNQDSRIILLADGPQNRGVSATNGFGAYAEALRRELNRFSPGPSQWIWYELDSTGRFDEVSVTGCVAEFRPLHEPPHSPSSNEAFMARIERTLPDSYEYWQMALFQLGHLEELV</sequence>
<dbReference type="EMBL" id="BDOQ01000007">
    <property type="protein sequence ID" value="GBG14488.1"/>
    <property type="molecule type" value="Genomic_DNA"/>
</dbReference>
<dbReference type="AlphaFoldDB" id="A0A2R5FAB5"/>
<name>A0A2R5FAB5_9PROT</name>
<evidence type="ECO:0000313" key="1">
    <source>
        <dbReference type="EMBL" id="GBG14488.1"/>
    </source>
</evidence>
<gene>
    <name evidence="1" type="ORF">NMK_2087</name>
</gene>
<proteinExistence type="predicted"/>
<keyword evidence="2" id="KW-1185">Reference proteome</keyword>
<accession>A0A2R5FAB5</accession>
<dbReference type="RefSeq" id="WP_109015675.1">
    <property type="nucleotide sequence ID" value="NZ_BDOQ01000007.1"/>
</dbReference>
<dbReference type="Proteomes" id="UP000245081">
    <property type="component" value="Unassembled WGS sequence"/>
</dbReference>
<reference evidence="1 2" key="1">
    <citation type="journal article" date="2018" name="Environ. Microbiol.">
        <title>Isolation and genomic characterization of Novimethylophilus kurashikiensis gen. nov. sp. nov., a new lanthanide-dependent methylotrophic species of Methylophilaceae.</title>
        <authorList>
            <person name="Lv H."/>
            <person name="Sahin N."/>
            <person name="Tani A."/>
        </authorList>
    </citation>
    <scope>NUCLEOTIDE SEQUENCE [LARGE SCALE GENOMIC DNA]</scope>
    <source>
        <strain evidence="1 2">La2-4</strain>
    </source>
</reference>